<dbReference type="GO" id="GO:0000981">
    <property type="term" value="F:DNA-binding transcription factor activity, RNA polymerase II-specific"/>
    <property type="evidence" value="ECO:0007669"/>
    <property type="project" value="InterPro"/>
</dbReference>
<dbReference type="EMBL" id="KB908703">
    <property type="protein sequence ID" value="EOA85419.1"/>
    <property type="molecule type" value="Genomic_DNA"/>
</dbReference>
<dbReference type="Proteomes" id="UP000016935">
    <property type="component" value="Unassembled WGS sequence"/>
</dbReference>
<gene>
    <name evidence="4" type="ORF">SETTUDRAFT_154970</name>
</gene>
<evidence type="ECO:0000256" key="2">
    <source>
        <dbReference type="SAM" id="MobiDB-lite"/>
    </source>
</evidence>
<dbReference type="AlphaFoldDB" id="R0K7A5"/>
<dbReference type="RefSeq" id="XP_008027815.1">
    <property type="nucleotide sequence ID" value="XM_008029624.1"/>
</dbReference>
<dbReference type="OrthoDB" id="4222821at2759"/>
<accession>R0K7A5</accession>
<feature type="domain" description="Zn(2)-C6 fungal-type" evidence="3">
    <location>
        <begin position="22"/>
        <end position="57"/>
    </location>
</feature>
<dbReference type="CDD" id="cd00067">
    <property type="entry name" value="GAL4"/>
    <property type="match status" value="1"/>
</dbReference>
<feature type="compositionally biased region" description="Low complexity" evidence="2">
    <location>
        <begin position="69"/>
        <end position="80"/>
    </location>
</feature>
<dbReference type="GeneID" id="19397461"/>
<dbReference type="HOGENOM" id="CLU_609684_0_0_1"/>
<dbReference type="eggNOG" id="ENOG502SX45">
    <property type="taxonomic scope" value="Eukaryota"/>
</dbReference>
<dbReference type="SMART" id="SM00066">
    <property type="entry name" value="GAL4"/>
    <property type="match status" value="1"/>
</dbReference>
<dbReference type="PROSITE" id="PS50048">
    <property type="entry name" value="ZN2_CY6_FUNGAL_2"/>
    <property type="match status" value="1"/>
</dbReference>
<dbReference type="GO" id="GO:0008270">
    <property type="term" value="F:zinc ion binding"/>
    <property type="evidence" value="ECO:0007669"/>
    <property type="project" value="InterPro"/>
</dbReference>
<evidence type="ECO:0000259" key="3">
    <source>
        <dbReference type="PROSITE" id="PS50048"/>
    </source>
</evidence>
<organism evidence="4 5">
    <name type="scientific">Exserohilum turcicum (strain 28A)</name>
    <name type="common">Northern leaf blight fungus</name>
    <name type="synonym">Setosphaeria turcica</name>
    <dbReference type="NCBI Taxonomy" id="671987"/>
    <lineage>
        <taxon>Eukaryota</taxon>
        <taxon>Fungi</taxon>
        <taxon>Dikarya</taxon>
        <taxon>Ascomycota</taxon>
        <taxon>Pezizomycotina</taxon>
        <taxon>Dothideomycetes</taxon>
        <taxon>Pleosporomycetidae</taxon>
        <taxon>Pleosporales</taxon>
        <taxon>Pleosporineae</taxon>
        <taxon>Pleosporaceae</taxon>
        <taxon>Exserohilum</taxon>
    </lineage>
</organism>
<protein>
    <recommendedName>
        <fullName evidence="3">Zn(2)-C6 fungal-type domain-containing protein</fullName>
    </recommendedName>
</protein>
<reference evidence="4 5" key="1">
    <citation type="journal article" date="2012" name="PLoS Pathog.">
        <title>Diverse lifestyles and strategies of plant pathogenesis encoded in the genomes of eighteen Dothideomycetes fungi.</title>
        <authorList>
            <person name="Ohm R.A."/>
            <person name="Feau N."/>
            <person name="Henrissat B."/>
            <person name="Schoch C.L."/>
            <person name="Horwitz B.A."/>
            <person name="Barry K.W."/>
            <person name="Condon B.J."/>
            <person name="Copeland A.C."/>
            <person name="Dhillon B."/>
            <person name="Glaser F."/>
            <person name="Hesse C.N."/>
            <person name="Kosti I."/>
            <person name="LaButti K."/>
            <person name="Lindquist E.A."/>
            <person name="Lucas S."/>
            <person name="Salamov A.A."/>
            <person name="Bradshaw R.E."/>
            <person name="Ciuffetti L."/>
            <person name="Hamelin R.C."/>
            <person name="Kema G.H.J."/>
            <person name="Lawrence C."/>
            <person name="Scott J.A."/>
            <person name="Spatafora J.W."/>
            <person name="Turgeon B.G."/>
            <person name="de Wit P.J.G.M."/>
            <person name="Zhong S."/>
            <person name="Goodwin S.B."/>
            <person name="Grigoriev I.V."/>
        </authorList>
    </citation>
    <scope>NUCLEOTIDE SEQUENCE [LARGE SCALE GENOMIC DNA]</scope>
    <source>
        <strain evidence="5">28A</strain>
    </source>
</reference>
<dbReference type="InterPro" id="IPR036864">
    <property type="entry name" value="Zn2-C6_fun-type_DNA-bd_sf"/>
</dbReference>
<dbReference type="Gene3D" id="4.10.240.10">
    <property type="entry name" value="Zn(2)-C6 fungal-type DNA-binding domain"/>
    <property type="match status" value="1"/>
</dbReference>
<dbReference type="PROSITE" id="PS00463">
    <property type="entry name" value="ZN2_CY6_FUNGAL_1"/>
    <property type="match status" value="1"/>
</dbReference>
<keyword evidence="5" id="KW-1185">Reference proteome</keyword>
<name>R0K7A5_EXST2</name>
<keyword evidence="1" id="KW-0539">Nucleus</keyword>
<dbReference type="InterPro" id="IPR001138">
    <property type="entry name" value="Zn2Cys6_DnaBD"/>
</dbReference>
<evidence type="ECO:0000313" key="5">
    <source>
        <dbReference type="Proteomes" id="UP000016935"/>
    </source>
</evidence>
<dbReference type="STRING" id="671987.R0K7A5"/>
<reference evidence="4 5" key="2">
    <citation type="journal article" date="2013" name="PLoS Genet.">
        <title>Comparative genome structure, secondary metabolite, and effector coding capacity across Cochliobolus pathogens.</title>
        <authorList>
            <person name="Condon B.J."/>
            <person name="Leng Y."/>
            <person name="Wu D."/>
            <person name="Bushley K.E."/>
            <person name="Ohm R.A."/>
            <person name="Otillar R."/>
            <person name="Martin J."/>
            <person name="Schackwitz W."/>
            <person name="Grimwood J."/>
            <person name="MohdZainudin N."/>
            <person name="Xue C."/>
            <person name="Wang R."/>
            <person name="Manning V.A."/>
            <person name="Dhillon B."/>
            <person name="Tu Z.J."/>
            <person name="Steffenson B.J."/>
            <person name="Salamov A."/>
            <person name="Sun H."/>
            <person name="Lowry S."/>
            <person name="LaButti K."/>
            <person name="Han J."/>
            <person name="Copeland A."/>
            <person name="Lindquist E."/>
            <person name="Barry K."/>
            <person name="Schmutz J."/>
            <person name="Baker S.E."/>
            <person name="Ciuffetti L.M."/>
            <person name="Grigoriev I.V."/>
            <person name="Zhong S."/>
            <person name="Turgeon B.G."/>
        </authorList>
    </citation>
    <scope>NUCLEOTIDE SEQUENCE [LARGE SCALE GENOMIC DNA]</scope>
    <source>
        <strain evidence="5">28A</strain>
    </source>
</reference>
<proteinExistence type="predicted"/>
<feature type="region of interest" description="Disordered" evidence="2">
    <location>
        <begin position="63"/>
        <end position="107"/>
    </location>
</feature>
<evidence type="ECO:0000256" key="1">
    <source>
        <dbReference type="ARBA" id="ARBA00023242"/>
    </source>
</evidence>
<sequence>MESTSPQMNSFSFQTDAVKRVACIRCRTQKLKCIKSTTAAVTKRCDRCRKADVECIYVPSKPMGRPRTSRSQTTTRITHSPALPSDTTARIPHSLELPPDTATSQQLSVTPPETIDLNTMIDEAENTLDTQNMNIFFDHITPFEQDETSTQTGLGFTTNDMDFLTPCSSHGTLNFSHSSDTYVDSVVMDGETTGDQVRRTASSTAYDFDDGTPRSSSSTMQQLAKLGLDLHAQIVKHQTAGDMIAMEELVADVLRSSTDYLNHLVSLDSTVIASQDSRAAGPRWAEAKPPSQAPQLDMSTAFQLLIPYVRLVQLHNILYRAMLRCLSSNGMNRSSSSSSSSSSSRLDMATARLWSLPALSVGGACVDASDPLRARLLLQMNLHLLAEIEAVLELPLEARICWPGAEGGIGGPMGISVVDQGGSGGLLRQTVSPRLLKTILEERNLGTDDVQSMRDRISYIKCLLRTRPRPL</sequence>
<evidence type="ECO:0000313" key="4">
    <source>
        <dbReference type="EMBL" id="EOA85419.1"/>
    </source>
</evidence>
<dbReference type="SUPFAM" id="SSF57701">
    <property type="entry name" value="Zn2/Cys6 DNA-binding domain"/>
    <property type="match status" value="1"/>
</dbReference>